<accession>A0ABT8D284</accession>
<comment type="caution">
    <text evidence="1">The sequence shown here is derived from an EMBL/GenBank/DDBJ whole genome shotgun (WGS) entry which is preliminary data.</text>
</comment>
<dbReference type="EMBL" id="JAUFRC010000001">
    <property type="protein sequence ID" value="MDN3710900.1"/>
    <property type="molecule type" value="Genomic_DNA"/>
</dbReference>
<gene>
    <name evidence="1" type="ORF">QWZ10_02025</name>
</gene>
<dbReference type="InterPro" id="IPR018654">
    <property type="entry name" value="YjhX_toxin"/>
</dbReference>
<proteinExistence type="predicted"/>
<dbReference type="Proteomes" id="UP001243846">
    <property type="component" value="Unassembled WGS sequence"/>
</dbReference>
<name>A0ABT8D284_9RHOB</name>
<evidence type="ECO:0000313" key="2">
    <source>
        <dbReference type="Proteomes" id="UP001243846"/>
    </source>
</evidence>
<organism evidence="1 2">
    <name type="scientific">Paracoccus cavernae</name>
    <dbReference type="NCBI Taxonomy" id="1571207"/>
    <lineage>
        <taxon>Bacteria</taxon>
        <taxon>Pseudomonadati</taxon>
        <taxon>Pseudomonadota</taxon>
        <taxon>Alphaproteobacteria</taxon>
        <taxon>Rhodobacterales</taxon>
        <taxon>Paracoccaceae</taxon>
        <taxon>Paracoccus</taxon>
    </lineage>
</organism>
<evidence type="ECO:0000313" key="1">
    <source>
        <dbReference type="EMBL" id="MDN3710900.1"/>
    </source>
</evidence>
<dbReference type="Pfam" id="PF09857">
    <property type="entry name" value="YjhX_toxin"/>
    <property type="match status" value="1"/>
</dbReference>
<reference evidence="2" key="1">
    <citation type="journal article" date="2019" name="Int. J. Syst. Evol. Microbiol.">
        <title>The Global Catalogue of Microorganisms (GCM) 10K type strain sequencing project: providing services to taxonomists for standard genome sequencing and annotation.</title>
        <authorList>
            <consortium name="The Broad Institute Genomics Platform"/>
            <consortium name="The Broad Institute Genome Sequencing Center for Infectious Disease"/>
            <person name="Wu L."/>
            <person name="Ma J."/>
        </authorList>
    </citation>
    <scope>NUCLEOTIDE SEQUENCE [LARGE SCALE GENOMIC DNA]</scope>
    <source>
        <strain evidence="2">CECT 8482</strain>
    </source>
</reference>
<protein>
    <submittedName>
        <fullName evidence="1">YjhX family toxin</fullName>
    </submittedName>
</protein>
<sequence>MNISKTERRALEMLSFGGCITVEKDGKQVVDVYFITREGWFLDGYGLREFDRLRQKKMIASQAGGPYRITKSGVAALSQARKS</sequence>
<keyword evidence="2" id="KW-1185">Reference proteome</keyword>
<dbReference type="RefSeq" id="WP_377688543.1">
    <property type="nucleotide sequence ID" value="NZ_JBHMDZ010000049.1"/>
</dbReference>